<feature type="compositionally biased region" description="Basic residues" evidence="1">
    <location>
        <begin position="1"/>
        <end position="14"/>
    </location>
</feature>
<organism evidence="2 3">
    <name type="scientific">Alectoria fallacina</name>
    <dbReference type="NCBI Taxonomy" id="1903189"/>
    <lineage>
        <taxon>Eukaryota</taxon>
        <taxon>Fungi</taxon>
        <taxon>Dikarya</taxon>
        <taxon>Ascomycota</taxon>
        <taxon>Pezizomycotina</taxon>
        <taxon>Lecanoromycetes</taxon>
        <taxon>OSLEUM clade</taxon>
        <taxon>Lecanoromycetidae</taxon>
        <taxon>Lecanorales</taxon>
        <taxon>Lecanorineae</taxon>
        <taxon>Parmeliaceae</taxon>
        <taxon>Alectoria</taxon>
    </lineage>
</organism>
<dbReference type="OrthoDB" id="5421765at2759"/>
<dbReference type="Proteomes" id="UP000664203">
    <property type="component" value="Unassembled WGS sequence"/>
</dbReference>
<reference evidence="2" key="1">
    <citation type="submission" date="2021-03" db="EMBL/GenBank/DDBJ databases">
        <authorList>
            <person name="Tagirdzhanova G."/>
        </authorList>
    </citation>
    <scope>NUCLEOTIDE SEQUENCE</scope>
</reference>
<evidence type="ECO:0000313" key="3">
    <source>
        <dbReference type="Proteomes" id="UP000664203"/>
    </source>
</evidence>
<protein>
    <submittedName>
        <fullName evidence="2">Uncharacterized protein</fullName>
    </submittedName>
</protein>
<proteinExistence type="predicted"/>
<feature type="compositionally biased region" description="Basic and acidic residues" evidence="1">
    <location>
        <begin position="15"/>
        <end position="28"/>
    </location>
</feature>
<sequence length="298" mass="32922">MRHRQESKRKGRYRSSKDSEGLELKPPRQQDPTSTPKTPFVTEASGLSRTYESYLPQSADDRTIQQKTKATLDQIELHVENFYRNSASSAPRLDNAELAVFDSPYLPASLTSLLPRSKNRINLMKHALAHSVTSSISPSASPAPSLLPTEYGLLPSTVTSARSNVSTKAGSGQIMSRWRVMTAYLRPDPTKDVAYIAQRNRQINDTVQSFATAFAPWKNIGYKDEERARSLAAILEDAATLGIFLFSQPSTLKFHWPTSGEVGPGRIVVSPALVKTTDEKGQDLMEGQVMVKQVVLDA</sequence>
<evidence type="ECO:0000256" key="1">
    <source>
        <dbReference type="SAM" id="MobiDB-lite"/>
    </source>
</evidence>
<comment type="caution">
    <text evidence="2">The sequence shown here is derived from an EMBL/GenBank/DDBJ whole genome shotgun (WGS) entry which is preliminary data.</text>
</comment>
<feature type="region of interest" description="Disordered" evidence="1">
    <location>
        <begin position="1"/>
        <end position="49"/>
    </location>
</feature>
<accession>A0A8H3F6B4</accession>
<keyword evidence="3" id="KW-1185">Reference proteome</keyword>
<evidence type="ECO:0000313" key="2">
    <source>
        <dbReference type="EMBL" id="CAF9917925.1"/>
    </source>
</evidence>
<dbReference type="EMBL" id="CAJPDR010000105">
    <property type="protein sequence ID" value="CAF9917925.1"/>
    <property type="molecule type" value="Genomic_DNA"/>
</dbReference>
<name>A0A8H3F6B4_9LECA</name>
<dbReference type="AlphaFoldDB" id="A0A8H3F6B4"/>
<gene>
    <name evidence="2" type="ORF">ALECFALPRED_000424</name>
</gene>